<evidence type="ECO:0000259" key="1">
    <source>
        <dbReference type="Pfam" id="PF01937"/>
    </source>
</evidence>
<dbReference type="Pfam" id="PF01937">
    <property type="entry name" value="ARMT1-like_dom"/>
    <property type="match status" value="1"/>
</dbReference>
<sequence>MPKAEDEFLAAIQYAVTGNYIDFGAMDDVSEDMLGKLLENRADVELNTDELARLKRELEEAGTPIDEINPEVRHLIDEVDLCIAKGQGNFETLHGSGRNIFYLFLCKCELFTSKFQTERFTPVLNNELRIVQSA</sequence>
<dbReference type="InterPro" id="IPR002791">
    <property type="entry name" value="ARMT1-like_metal-bd"/>
</dbReference>
<dbReference type="AlphaFoldDB" id="A0A564SPZ5"/>
<dbReference type="RefSeq" id="WP_243123373.1">
    <property type="nucleotide sequence ID" value="NZ_CABHNM010000022.1"/>
</dbReference>
<dbReference type="Proteomes" id="UP000398619">
    <property type="component" value="Unassembled WGS sequence"/>
</dbReference>
<reference evidence="2 3" key="1">
    <citation type="submission" date="2019-07" db="EMBL/GenBank/DDBJ databases">
        <authorList>
            <person name="Hibberd C M."/>
            <person name="Gehrig L. J."/>
            <person name="Chang H.-W."/>
            <person name="Venkatesh S."/>
        </authorList>
    </citation>
    <scope>NUCLEOTIDE SEQUENCE [LARGE SCALE GENOMIC DNA]</scope>
    <source>
        <strain evidence="2">Dorea_longicatena_SSTS_Bg7063</strain>
    </source>
</reference>
<dbReference type="InterPro" id="IPR036075">
    <property type="entry name" value="ARMT-1-like_metal-bd_sf"/>
</dbReference>
<organism evidence="2 3">
    <name type="scientific">Dorea longicatena</name>
    <dbReference type="NCBI Taxonomy" id="88431"/>
    <lineage>
        <taxon>Bacteria</taxon>
        <taxon>Bacillati</taxon>
        <taxon>Bacillota</taxon>
        <taxon>Clostridia</taxon>
        <taxon>Lachnospirales</taxon>
        <taxon>Lachnospiraceae</taxon>
        <taxon>Dorea</taxon>
    </lineage>
</organism>
<protein>
    <recommendedName>
        <fullName evidence="1">Damage-control phosphatase ARMT1-like metal-binding domain-containing protein</fullName>
    </recommendedName>
</protein>
<evidence type="ECO:0000313" key="3">
    <source>
        <dbReference type="Proteomes" id="UP000398619"/>
    </source>
</evidence>
<dbReference type="Gene3D" id="3.40.50.10880">
    <property type="entry name" value="Uncharacterised protein PF01937, DUF89, domain 3"/>
    <property type="match status" value="1"/>
</dbReference>
<proteinExistence type="predicted"/>
<accession>A0A564SPZ5</accession>
<name>A0A564SPZ5_9FIRM</name>
<feature type="domain" description="Damage-control phosphatase ARMT1-like metal-binding" evidence="1">
    <location>
        <begin position="61"/>
        <end position="115"/>
    </location>
</feature>
<evidence type="ECO:0000313" key="2">
    <source>
        <dbReference type="EMBL" id="VUW97121.1"/>
    </source>
</evidence>
<dbReference type="SUPFAM" id="SSF111321">
    <property type="entry name" value="AF1104-like"/>
    <property type="match status" value="1"/>
</dbReference>
<dbReference type="EMBL" id="CABHNM010000022">
    <property type="protein sequence ID" value="VUW97121.1"/>
    <property type="molecule type" value="Genomic_DNA"/>
</dbReference>
<gene>
    <name evidence="2" type="ORF">DLSSTS7063_00825</name>
</gene>